<dbReference type="EMBL" id="AP027729">
    <property type="protein sequence ID" value="BDZ43252.1"/>
    <property type="molecule type" value="Genomic_DNA"/>
</dbReference>
<feature type="domain" description="DUF1206" evidence="2">
    <location>
        <begin position="29"/>
        <end position="93"/>
    </location>
</feature>
<feature type="transmembrane region" description="Helical" evidence="1">
    <location>
        <begin position="69"/>
        <end position="93"/>
    </location>
</feature>
<sequence>MSHDPGSSTKSAADSAGDNKGLQMLARGGYAVSGLLHIIIGYLAVRVATGSGENADSSGAFQEIAKTPGGAVVLWFAVVAFAALAIWQITEAVAPGPGDEKERQAHRLKSAGKAVLYLVLAYVAFTFASGGGSGGGGGTQESLTAQVMGNPAGRILIGAIGVGIVAAAVFHVVKGWRKKFLEDLQGNAGGNVGKAVVVLGRVGYIAKGFALGVLGVLFVAAAATADPDKAGGLDDALKAIRDQPFGPVLLIATGIGFAAYGVYSFARARYAKL</sequence>
<dbReference type="RefSeq" id="WP_286217540.1">
    <property type="nucleotide sequence ID" value="NZ_AP027729.1"/>
</dbReference>
<reference evidence="4" key="1">
    <citation type="journal article" date="2019" name="Int. J. Syst. Evol. Microbiol.">
        <title>The Global Catalogue of Microorganisms (GCM) 10K type strain sequencing project: providing services to taxonomists for standard genome sequencing and annotation.</title>
        <authorList>
            <consortium name="The Broad Institute Genomics Platform"/>
            <consortium name="The Broad Institute Genome Sequencing Center for Infectious Disease"/>
            <person name="Wu L."/>
            <person name="Ma J."/>
        </authorList>
    </citation>
    <scope>NUCLEOTIDE SEQUENCE [LARGE SCALE GENOMIC DNA]</scope>
    <source>
        <strain evidence="4">NBRC 108565</strain>
    </source>
</reference>
<keyword evidence="1" id="KW-1133">Transmembrane helix</keyword>
<feature type="transmembrane region" description="Helical" evidence="1">
    <location>
        <begin position="204"/>
        <end position="225"/>
    </location>
</feature>
<accession>A0ABN6XE95</accession>
<name>A0ABN6XE95_9CELL</name>
<feature type="transmembrane region" description="Helical" evidence="1">
    <location>
        <begin position="114"/>
        <end position="132"/>
    </location>
</feature>
<dbReference type="Pfam" id="PF06724">
    <property type="entry name" value="DUF1206"/>
    <property type="match status" value="3"/>
</dbReference>
<feature type="transmembrane region" description="Helical" evidence="1">
    <location>
        <begin position="245"/>
        <end position="266"/>
    </location>
</feature>
<proteinExistence type="predicted"/>
<keyword evidence="4" id="KW-1185">Reference proteome</keyword>
<evidence type="ECO:0000259" key="2">
    <source>
        <dbReference type="Pfam" id="PF06724"/>
    </source>
</evidence>
<feature type="domain" description="DUF1206" evidence="2">
    <location>
        <begin position="202"/>
        <end position="270"/>
    </location>
</feature>
<evidence type="ECO:0000256" key="1">
    <source>
        <dbReference type="SAM" id="Phobius"/>
    </source>
</evidence>
<protein>
    <recommendedName>
        <fullName evidence="2">DUF1206 domain-containing protein</fullName>
    </recommendedName>
</protein>
<evidence type="ECO:0000313" key="3">
    <source>
        <dbReference type="EMBL" id="BDZ43252.1"/>
    </source>
</evidence>
<feature type="transmembrane region" description="Helical" evidence="1">
    <location>
        <begin position="152"/>
        <end position="173"/>
    </location>
</feature>
<keyword evidence="1" id="KW-0472">Membrane</keyword>
<gene>
    <name evidence="3" type="ORF">GCM10025865_25510</name>
</gene>
<organism evidence="3 4">
    <name type="scientific">Paraoerskovia sediminicola</name>
    <dbReference type="NCBI Taxonomy" id="1138587"/>
    <lineage>
        <taxon>Bacteria</taxon>
        <taxon>Bacillati</taxon>
        <taxon>Actinomycetota</taxon>
        <taxon>Actinomycetes</taxon>
        <taxon>Micrococcales</taxon>
        <taxon>Cellulomonadaceae</taxon>
        <taxon>Paraoerskovia</taxon>
    </lineage>
</organism>
<evidence type="ECO:0000313" key="4">
    <source>
        <dbReference type="Proteomes" id="UP001321475"/>
    </source>
</evidence>
<feature type="transmembrane region" description="Helical" evidence="1">
    <location>
        <begin position="30"/>
        <end position="49"/>
    </location>
</feature>
<feature type="domain" description="DUF1206" evidence="2">
    <location>
        <begin position="110"/>
        <end position="177"/>
    </location>
</feature>
<keyword evidence="1" id="KW-0812">Transmembrane</keyword>
<dbReference type="InterPro" id="IPR009597">
    <property type="entry name" value="DUF1206"/>
</dbReference>
<dbReference type="Proteomes" id="UP001321475">
    <property type="component" value="Chromosome"/>
</dbReference>